<feature type="region of interest" description="Disordered" evidence="1">
    <location>
        <begin position="50"/>
        <end position="72"/>
    </location>
</feature>
<name>A0AAV4XU35_CAEEX</name>
<dbReference type="Proteomes" id="UP001054945">
    <property type="component" value="Unassembled WGS sequence"/>
</dbReference>
<keyword evidence="3" id="KW-1185">Reference proteome</keyword>
<evidence type="ECO:0000313" key="2">
    <source>
        <dbReference type="EMBL" id="GIY97501.1"/>
    </source>
</evidence>
<evidence type="ECO:0000313" key="3">
    <source>
        <dbReference type="Proteomes" id="UP001054945"/>
    </source>
</evidence>
<dbReference type="EMBL" id="BPLR01000788">
    <property type="protein sequence ID" value="GIY97501.1"/>
    <property type="molecule type" value="Genomic_DNA"/>
</dbReference>
<dbReference type="AlphaFoldDB" id="A0AAV4XU35"/>
<gene>
    <name evidence="2" type="ORF">CEXT_497641</name>
</gene>
<protein>
    <submittedName>
        <fullName evidence="2">Uncharacterized protein</fullName>
    </submittedName>
</protein>
<proteinExistence type="predicted"/>
<organism evidence="2 3">
    <name type="scientific">Caerostris extrusa</name>
    <name type="common">Bark spider</name>
    <name type="synonym">Caerostris bankana</name>
    <dbReference type="NCBI Taxonomy" id="172846"/>
    <lineage>
        <taxon>Eukaryota</taxon>
        <taxon>Metazoa</taxon>
        <taxon>Ecdysozoa</taxon>
        <taxon>Arthropoda</taxon>
        <taxon>Chelicerata</taxon>
        <taxon>Arachnida</taxon>
        <taxon>Araneae</taxon>
        <taxon>Araneomorphae</taxon>
        <taxon>Entelegynae</taxon>
        <taxon>Araneoidea</taxon>
        <taxon>Araneidae</taxon>
        <taxon>Caerostris</taxon>
    </lineage>
</organism>
<reference evidence="2 3" key="1">
    <citation type="submission" date="2021-06" db="EMBL/GenBank/DDBJ databases">
        <title>Caerostris extrusa draft genome.</title>
        <authorList>
            <person name="Kono N."/>
            <person name="Arakawa K."/>
        </authorList>
    </citation>
    <scope>NUCLEOTIDE SEQUENCE [LARGE SCALE GENOMIC DNA]</scope>
</reference>
<sequence>MEIVMTCSNVSEAKWPGGEPLIQHSQRGAVVCNFKRKDFIAQAARGSRDAWHGCEQAGTQPTVDSGLTAPVQ</sequence>
<evidence type="ECO:0000256" key="1">
    <source>
        <dbReference type="SAM" id="MobiDB-lite"/>
    </source>
</evidence>
<comment type="caution">
    <text evidence="2">The sequence shown here is derived from an EMBL/GenBank/DDBJ whole genome shotgun (WGS) entry which is preliminary data.</text>
</comment>
<feature type="compositionally biased region" description="Polar residues" evidence="1">
    <location>
        <begin position="57"/>
        <end position="72"/>
    </location>
</feature>
<accession>A0AAV4XU35</accession>